<dbReference type="PANTHER" id="PTHR37984:SF5">
    <property type="entry name" value="PROTEIN NYNRIN-LIKE"/>
    <property type="match status" value="1"/>
</dbReference>
<feature type="domain" description="DUF7083" evidence="1">
    <location>
        <begin position="50"/>
        <end position="115"/>
    </location>
</feature>
<dbReference type="InterPro" id="IPR055510">
    <property type="entry name" value="DUF7083"/>
</dbReference>
<name>A0ABR1EJM8_NECAM</name>
<dbReference type="PANTHER" id="PTHR37984">
    <property type="entry name" value="PROTEIN CBG26694"/>
    <property type="match status" value="1"/>
</dbReference>
<evidence type="ECO:0000313" key="3">
    <source>
        <dbReference type="Proteomes" id="UP001303046"/>
    </source>
</evidence>
<dbReference type="Gene3D" id="3.30.70.270">
    <property type="match status" value="2"/>
</dbReference>
<dbReference type="Pfam" id="PF23309">
    <property type="entry name" value="DUF7083"/>
    <property type="match status" value="1"/>
</dbReference>
<accession>A0ABR1EJM8</accession>
<dbReference type="Proteomes" id="UP001303046">
    <property type="component" value="Unassembled WGS sequence"/>
</dbReference>
<dbReference type="InterPro" id="IPR043502">
    <property type="entry name" value="DNA/RNA_pol_sf"/>
</dbReference>
<proteinExistence type="predicted"/>
<sequence length="323" mass="35895">MDVETLCTILEAQIKAQQQMFTELIKRMEKMASVSHLAVPTAPVAKAEFVWYNRYEDIILKDDATLDDAAEARLIVSKLDTVTHARFTNHILPQGASGVPLTDTVAALMELFGHNTLVNQRHAMADFNDVTPEQMKCLVWICGHFAPPDADDVALLERSSVPHVNVVDSQKSRNPEAYLQLEVDDVPKRLLTINTHRGLYRFNRLPFGVKPASGIFQQCLDALIAGIDGTTAYLDDILVTGLRTPHSARQMCSLQTEITFLGFIINAQSPGKTKAIQKMPASKDVSQLSSFLGLINFYGNFVKDLHNLRAPLDTLTKEDVVYT</sequence>
<dbReference type="EMBL" id="JAVFWL010000006">
    <property type="protein sequence ID" value="KAK6762848.1"/>
    <property type="molecule type" value="Genomic_DNA"/>
</dbReference>
<protein>
    <recommendedName>
        <fullName evidence="1">DUF7083 domain-containing protein</fullName>
    </recommendedName>
</protein>
<keyword evidence="3" id="KW-1185">Reference proteome</keyword>
<evidence type="ECO:0000313" key="2">
    <source>
        <dbReference type="EMBL" id="KAK6762848.1"/>
    </source>
</evidence>
<dbReference type="InterPro" id="IPR043128">
    <property type="entry name" value="Rev_trsase/Diguanyl_cyclase"/>
</dbReference>
<dbReference type="InterPro" id="IPR050951">
    <property type="entry name" value="Retrovirus_Pol_polyprotein"/>
</dbReference>
<organism evidence="2 3">
    <name type="scientific">Necator americanus</name>
    <name type="common">Human hookworm</name>
    <dbReference type="NCBI Taxonomy" id="51031"/>
    <lineage>
        <taxon>Eukaryota</taxon>
        <taxon>Metazoa</taxon>
        <taxon>Ecdysozoa</taxon>
        <taxon>Nematoda</taxon>
        <taxon>Chromadorea</taxon>
        <taxon>Rhabditida</taxon>
        <taxon>Rhabditina</taxon>
        <taxon>Rhabditomorpha</taxon>
        <taxon>Strongyloidea</taxon>
        <taxon>Ancylostomatidae</taxon>
        <taxon>Bunostominae</taxon>
        <taxon>Necator</taxon>
    </lineage>
</organism>
<reference evidence="2 3" key="1">
    <citation type="submission" date="2023-08" db="EMBL/GenBank/DDBJ databases">
        <title>A Necator americanus chromosomal reference genome.</title>
        <authorList>
            <person name="Ilik V."/>
            <person name="Petrzelkova K.J."/>
            <person name="Pardy F."/>
            <person name="Fuh T."/>
            <person name="Niatou-Singa F.S."/>
            <person name="Gouil Q."/>
            <person name="Baker L."/>
            <person name="Ritchie M.E."/>
            <person name="Jex A.R."/>
            <person name="Gazzola D."/>
            <person name="Li H."/>
            <person name="Toshio Fujiwara R."/>
            <person name="Zhan B."/>
            <person name="Aroian R.V."/>
            <person name="Pafco B."/>
            <person name="Schwarz E.M."/>
        </authorList>
    </citation>
    <scope>NUCLEOTIDE SEQUENCE [LARGE SCALE GENOMIC DNA]</scope>
    <source>
        <strain evidence="2 3">Aroian</strain>
        <tissue evidence="2">Whole animal</tissue>
    </source>
</reference>
<comment type="caution">
    <text evidence="2">The sequence shown here is derived from an EMBL/GenBank/DDBJ whole genome shotgun (WGS) entry which is preliminary data.</text>
</comment>
<evidence type="ECO:0000259" key="1">
    <source>
        <dbReference type="Pfam" id="PF23309"/>
    </source>
</evidence>
<dbReference type="SUPFAM" id="SSF56672">
    <property type="entry name" value="DNA/RNA polymerases"/>
    <property type="match status" value="1"/>
</dbReference>
<gene>
    <name evidence="2" type="primary">Necator_chrX.g23688</name>
    <name evidence="2" type="ORF">RB195_023524</name>
</gene>
<dbReference type="Gene3D" id="3.10.10.10">
    <property type="entry name" value="HIV Type 1 Reverse Transcriptase, subunit A, domain 1"/>
    <property type="match status" value="1"/>
</dbReference>